<feature type="repeat" description="Pumilio" evidence="2">
    <location>
        <begin position="764"/>
        <end position="799"/>
    </location>
</feature>
<accession>A0A4U7L0T0</accession>
<gene>
    <name evidence="5" type="ORF">EX895_000829</name>
</gene>
<feature type="region of interest" description="Disordered" evidence="3">
    <location>
        <begin position="220"/>
        <end position="323"/>
    </location>
</feature>
<dbReference type="InterPro" id="IPR033133">
    <property type="entry name" value="PUM-HD"/>
</dbReference>
<dbReference type="SMART" id="SM00025">
    <property type="entry name" value="Pumilio"/>
    <property type="match status" value="8"/>
</dbReference>
<feature type="compositionally biased region" description="Polar residues" evidence="3">
    <location>
        <begin position="11"/>
        <end position="26"/>
    </location>
</feature>
<feature type="compositionally biased region" description="Low complexity" evidence="3">
    <location>
        <begin position="562"/>
        <end position="576"/>
    </location>
</feature>
<protein>
    <recommendedName>
        <fullName evidence="4">PUM-HD domain-containing protein</fullName>
    </recommendedName>
</protein>
<dbReference type="Proteomes" id="UP000306050">
    <property type="component" value="Chromosome SGRAM_1"/>
</dbReference>
<feature type="repeat" description="Pumilio" evidence="2">
    <location>
        <begin position="872"/>
        <end position="907"/>
    </location>
</feature>
<reference evidence="5 6" key="1">
    <citation type="submission" date="2019-05" db="EMBL/GenBank/DDBJ databases">
        <title>Sporisorium graminicola CBS 10092 draft sequencing and annotation.</title>
        <authorList>
            <person name="Solano-Gonzalez S."/>
            <person name="Caddick M.X."/>
            <person name="Darby A."/>
        </authorList>
    </citation>
    <scope>NUCLEOTIDE SEQUENCE [LARGE SCALE GENOMIC DNA]</scope>
    <source>
        <strain evidence="5 6">CBS 10092</strain>
    </source>
</reference>
<dbReference type="InterPro" id="IPR011989">
    <property type="entry name" value="ARM-like"/>
</dbReference>
<proteinExistence type="predicted"/>
<feature type="repeat" description="Pumilio" evidence="2">
    <location>
        <begin position="944"/>
        <end position="979"/>
    </location>
</feature>
<dbReference type="KEGG" id="sgra:EX895_000829"/>
<name>A0A4U7L0T0_9BASI</name>
<feature type="region of interest" description="Disordered" evidence="3">
    <location>
        <begin position="983"/>
        <end position="1002"/>
    </location>
</feature>
<feature type="compositionally biased region" description="Polar residues" evidence="3">
    <location>
        <begin position="259"/>
        <end position="273"/>
    </location>
</feature>
<feature type="compositionally biased region" description="Polar residues" evidence="3">
    <location>
        <begin position="84"/>
        <end position="100"/>
    </location>
</feature>
<dbReference type="Gene3D" id="1.25.10.10">
    <property type="entry name" value="Leucine-rich Repeat Variant"/>
    <property type="match status" value="1"/>
</dbReference>
<sequence length="1122" mass="117126">MEDRRAYSFVQHRSPSFSQAPHTSNDSTSSPSRPVTRRSASGSVNPSLLSSFTANESIDSTTSHSPPSFPNALSRPAPIASDATLPSTRSNIRSTFTPQRSATTGPSAAAAPAATAMSKVDQAAWSDASASATTSGSPSSVWNGRPPSTMDGDAITTASTSNVSTPSRGTTALDAKDAASNAPIFHPSPLLPQEGSAWSLPRSGSLTWANDLTARPAPAELVNDSVTSSPSAVKRVTANKSPAASTDPSLTVKDAAAPATTNDSLQSISPSTTKKAAAPVPKRAPIRSATLDPSHLASKARLSEDDDDGSLPSGQPSASTQDEELMDGIGTLSIATDNIAPSSAVPQQHGYSSPPAFIGAMGHHAPRPSGSFPPPHFSPGEAFMHPSPYLPGSGARSPDAYSHGYPGVTNMLPGMAPIDMSGYESYRTTPDPYAPTMPGRAIFASHGSQGSTPQSPSFGPAPLGPHFNPSMRNGEALFYPGMVPGFGPPNMAGGMASPVRPGMPLGPGQYGFGPGPGVDARSSQLAQSPMIAPGMGMPVGALMMPPTSPSMDASHMPPPGGPDSRSSPSLSQSSPYAPGPHRRMGSSGPEPFGPGMSVSPRPPFGMTSQAGPFVPGQAAIHGMMGGAPGPMIPWNGRFHDHRRVPTGPGGVMPPVGGYAMGMGGGPMDPHYARNGAFYGSAPFQHPAGGSGNGGGSAGNGGTPHHARSPLLEEFRSRHAKNRKFELADIYGSVVEFSSDQHGSRFIQEKLDTASDEEKKTLFDEVLPHARQLMTDVFGNYVIQKMLEHGDDEQRDILAREMEGHVLSLSLGTYGCRVVQKAFDHISAVQREKLAKELDGHIMQCVRDQNANHVVQKVIERVDAGKIDFIPQAFVGHVPALASHCYSCRVLQRTFEHCTEAQSRPLLDELHAEAVSLMQHQYGNYVIQWVLQRGQPRDRQAVIGKIKGSVLVLSRHKFASNVIEEVVRTSSMQDRDELLAEILTPKPVPSPASTTTTTAGAASLATAAADSTSSATDATSTSAPAPASPTKIAPAVLMMKDQFANYVLQRFLEKADAQQRAKLIELVTPSLVSARKAAVAGAGAAGGQQHTTKHLIAIERLIDSLQDGASPTGTAGPAVSGRE</sequence>
<dbReference type="RefSeq" id="XP_029742816.1">
    <property type="nucleotide sequence ID" value="XM_029881430.1"/>
</dbReference>
<feature type="compositionally biased region" description="Polar residues" evidence="3">
    <location>
        <begin position="156"/>
        <end position="170"/>
    </location>
</feature>
<dbReference type="GeneID" id="40723724"/>
<feature type="repeat" description="Pumilio" evidence="2">
    <location>
        <begin position="800"/>
        <end position="835"/>
    </location>
</feature>
<feature type="compositionally biased region" description="Low complexity" evidence="3">
    <location>
        <begin position="990"/>
        <end position="1002"/>
    </location>
</feature>
<dbReference type="OrthoDB" id="668540at2759"/>
<organism evidence="5 6">
    <name type="scientific">Sporisorium graminicola</name>
    <dbReference type="NCBI Taxonomy" id="280036"/>
    <lineage>
        <taxon>Eukaryota</taxon>
        <taxon>Fungi</taxon>
        <taxon>Dikarya</taxon>
        <taxon>Basidiomycota</taxon>
        <taxon>Ustilaginomycotina</taxon>
        <taxon>Ustilaginomycetes</taxon>
        <taxon>Ustilaginales</taxon>
        <taxon>Ustilaginaceae</taxon>
        <taxon>Sporisorium</taxon>
    </lineage>
</organism>
<dbReference type="PANTHER" id="PTHR12537">
    <property type="entry name" value="RNA BINDING PROTEIN PUMILIO-RELATED"/>
    <property type="match status" value="1"/>
</dbReference>
<evidence type="ECO:0000256" key="2">
    <source>
        <dbReference type="PROSITE-ProRule" id="PRU00317"/>
    </source>
</evidence>
<dbReference type="InterPro" id="IPR033712">
    <property type="entry name" value="Pumilio_RNA-bd"/>
</dbReference>
<dbReference type="EMBL" id="SRRM01000002">
    <property type="protein sequence ID" value="TKY90831.1"/>
    <property type="molecule type" value="Genomic_DNA"/>
</dbReference>
<feature type="compositionally biased region" description="Polar residues" evidence="3">
    <location>
        <begin position="42"/>
        <end position="66"/>
    </location>
</feature>
<dbReference type="PANTHER" id="PTHR12537:SF12">
    <property type="entry name" value="MATERNAL PROTEIN PUMILIO"/>
    <property type="match status" value="1"/>
</dbReference>
<feature type="compositionally biased region" description="Polar residues" evidence="3">
    <location>
        <begin position="446"/>
        <end position="457"/>
    </location>
</feature>
<dbReference type="CDD" id="cd07920">
    <property type="entry name" value="Pumilio"/>
    <property type="match status" value="1"/>
</dbReference>
<evidence type="ECO:0000313" key="6">
    <source>
        <dbReference type="Proteomes" id="UP000306050"/>
    </source>
</evidence>
<dbReference type="InterPro" id="IPR016024">
    <property type="entry name" value="ARM-type_fold"/>
</dbReference>
<feature type="repeat" description="Pumilio" evidence="2">
    <location>
        <begin position="908"/>
        <end position="943"/>
    </location>
</feature>
<feature type="repeat" description="Pumilio" evidence="2">
    <location>
        <begin position="836"/>
        <end position="871"/>
    </location>
</feature>
<feature type="region of interest" description="Disordered" evidence="3">
    <location>
        <begin position="682"/>
        <end position="707"/>
    </location>
</feature>
<dbReference type="Pfam" id="PF00806">
    <property type="entry name" value="PUF"/>
    <property type="match status" value="8"/>
</dbReference>
<feature type="region of interest" description="Disordered" evidence="3">
    <location>
        <begin position="497"/>
        <end position="618"/>
    </location>
</feature>
<dbReference type="PROSITE" id="PS50302">
    <property type="entry name" value="PUM"/>
    <property type="match status" value="8"/>
</dbReference>
<feature type="region of interest" description="Disordered" evidence="3">
    <location>
        <begin position="441"/>
        <end position="469"/>
    </location>
</feature>
<feature type="compositionally biased region" description="Low complexity" evidence="3">
    <location>
        <begin position="27"/>
        <end position="41"/>
    </location>
</feature>
<dbReference type="GO" id="GO:0000288">
    <property type="term" value="P:nuclear-transcribed mRNA catabolic process, deadenylation-dependent decay"/>
    <property type="evidence" value="ECO:0007669"/>
    <property type="project" value="TreeGrafter"/>
</dbReference>
<feature type="domain" description="PUM-HD" evidence="4">
    <location>
        <begin position="706"/>
        <end position="1091"/>
    </location>
</feature>
<feature type="repeat" description="Pumilio" evidence="2">
    <location>
        <begin position="728"/>
        <end position="763"/>
    </location>
</feature>
<comment type="caution">
    <text evidence="5">The sequence shown here is derived from an EMBL/GenBank/DDBJ whole genome shotgun (WGS) entry which is preliminary data.</text>
</comment>
<feature type="region of interest" description="Disordered" evidence="3">
    <location>
        <begin position="1"/>
        <end position="115"/>
    </location>
</feature>
<dbReference type="SUPFAM" id="SSF48371">
    <property type="entry name" value="ARM repeat"/>
    <property type="match status" value="1"/>
</dbReference>
<evidence type="ECO:0000256" key="3">
    <source>
        <dbReference type="SAM" id="MobiDB-lite"/>
    </source>
</evidence>
<feature type="compositionally biased region" description="Low complexity" evidence="3">
    <location>
        <begin position="127"/>
        <end position="140"/>
    </location>
</feature>
<keyword evidence="1" id="KW-0677">Repeat</keyword>
<dbReference type="AlphaFoldDB" id="A0A4U7L0T0"/>
<feature type="region of interest" description="Disordered" evidence="3">
    <location>
        <begin position="127"/>
        <end position="171"/>
    </location>
</feature>
<dbReference type="GO" id="GO:0005737">
    <property type="term" value="C:cytoplasm"/>
    <property type="evidence" value="ECO:0007669"/>
    <property type="project" value="TreeGrafter"/>
</dbReference>
<dbReference type="GO" id="GO:0003730">
    <property type="term" value="F:mRNA 3'-UTR binding"/>
    <property type="evidence" value="ECO:0007669"/>
    <property type="project" value="TreeGrafter"/>
</dbReference>
<feature type="compositionally biased region" description="Polar residues" evidence="3">
    <location>
        <begin position="238"/>
        <end position="249"/>
    </location>
</feature>
<feature type="repeat" description="Pumilio" evidence="2">
    <location>
        <begin position="1028"/>
        <end position="1064"/>
    </location>
</feature>
<evidence type="ECO:0000313" key="5">
    <source>
        <dbReference type="EMBL" id="TKY90831.1"/>
    </source>
</evidence>
<evidence type="ECO:0000256" key="1">
    <source>
        <dbReference type="ARBA" id="ARBA00022737"/>
    </source>
</evidence>
<feature type="compositionally biased region" description="Gly residues" evidence="3">
    <location>
        <begin position="688"/>
        <end position="701"/>
    </location>
</feature>
<dbReference type="PROSITE" id="PS50303">
    <property type="entry name" value="PUM_HD"/>
    <property type="match status" value="1"/>
</dbReference>
<keyword evidence="6" id="KW-1185">Reference proteome</keyword>
<dbReference type="InterPro" id="IPR001313">
    <property type="entry name" value="Pumilio_RNA-bd_rpt"/>
</dbReference>
<feature type="compositionally biased region" description="Low complexity" evidence="3">
    <location>
        <begin position="274"/>
        <end position="283"/>
    </location>
</feature>
<evidence type="ECO:0000259" key="4">
    <source>
        <dbReference type="PROSITE" id="PS50303"/>
    </source>
</evidence>
<feature type="compositionally biased region" description="Low complexity" evidence="3">
    <location>
        <begin position="101"/>
        <end position="115"/>
    </location>
</feature>